<feature type="transmembrane region" description="Helical" evidence="6">
    <location>
        <begin position="254"/>
        <end position="274"/>
    </location>
</feature>
<feature type="transmembrane region" description="Helical" evidence="6">
    <location>
        <begin position="210"/>
        <end position="233"/>
    </location>
</feature>
<comment type="subcellular location">
    <subcellularLocation>
        <location evidence="1">Cell membrane</location>
        <topology evidence="1">Multi-pass membrane protein</topology>
    </subcellularLocation>
</comment>
<gene>
    <name evidence="7" type="ORF">DW043_03250</name>
</gene>
<feature type="transmembrane region" description="Helical" evidence="6">
    <location>
        <begin position="149"/>
        <end position="175"/>
    </location>
</feature>
<evidence type="ECO:0000256" key="4">
    <source>
        <dbReference type="ARBA" id="ARBA00022989"/>
    </source>
</evidence>
<evidence type="ECO:0000256" key="6">
    <source>
        <dbReference type="SAM" id="Phobius"/>
    </source>
</evidence>
<reference evidence="7 8" key="1">
    <citation type="submission" date="2018-08" db="EMBL/GenBank/DDBJ databases">
        <title>A genome reference for cultivated species of the human gut microbiota.</title>
        <authorList>
            <person name="Zou Y."/>
            <person name="Xue W."/>
            <person name="Luo G."/>
        </authorList>
    </citation>
    <scope>NUCLEOTIDE SEQUENCE [LARGE SCALE GENOMIC DNA]</scope>
    <source>
        <strain evidence="7 8">AF39-8AT</strain>
    </source>
</reference>
<feature type="transmembrane region" description="Helical" evidence="6">
    <location>
        <begin position="369"/>
        <end position="391"/>
    </location>
</feature>
<organism evidence="7 8">
    <name type="scientific">Phocaeicola vulgatus</name>
    <name type="common">Bacteroides vulgatus</name>
    <dbReference type="NCBI Taxonomy" id="821"/>
    <lineage>
        <taxon>Bacteria</taxon>
        <taxon>Pseudomonadati</taxon>
        <taxon>Bacteroidota</taxon>
        <taxon>Bacteroidia</taxon>
        <taxon>Bacteroidales</taxon>
        <taxon>Bacteroidaceae</taxon>
        <taxon>Phocaeicola</taxon>
    </lineage>
</organism>
<evidence type="ECO:0000256" key="5">
    <source>
        <dbReference type="ARBA" id="ARBA00023136"/>
    </source>
</evidence>
<dbReference type="Proteomes" id="UP000286392">
    <property type="component" value="Unassembled WGS sequence"/>
</dbReference>
<dbReference type="PANTHER" id="PTHR30250">
    <property type="entry name" value="PST FAMILY PREDICTED COLANIC ACID TRANSPORTER"/>
    <property type="match status" value="1"/>
</dbReference>
<accession>A0AB73ZF57</accession>
<dbReference type="GeneID" id="5304890"/>
<name>A0AB73ZF57_PHOVU</name>
<evidence type="ECO:0000256" key="1">
    <source>
        <dbReference type="ARBA" id="ARBA00004651"/>
    </source>
</evidence>
<feature type="transmembrane region" description="Helical" evidence="6">
    <location>
        <begin position="64"/>
        <end position="86"/>
    </location>
</feature>
<dbReference type="Pfam" id="PF01943">
    <property type="entry name" value="Polysacc_synt"/>
    <property type="match status" value="1"/>
</dbReference>
<feature type="transmembrane region" description="Helical" evidence="6">
    <location>
        <begin position="336"/>
        <end position="357"/>
    </location>
</feature>
<protein>
    <submittedName>
        <fullName evidence="7">LPS biosynthesis flippase</fullName>
    </submittedName>
</protein>
<keyword evidence="2" id="KW-1003">Cell membrane</keyword>
<dbReference type="InterPro" id="IPR002797">
    <property type="entry name" value="Polysacc_synth"/>
</dbReference>
<feature type="transmembrane region" description="Helical" evidence="6">
    <location>
        <begin position="107"/>
        <end position="129"/>
    </location>
</feature>
<proteinExistence type="predicted"/>
<dbReference type="GO" id="GO:0005886">
    <property type="term" value="C:plasma membrane"/>
    <property type="evidence" value="ECO:0007669"/>
    <property type="project" value="UniProtKB-SubCell"/>
</dbReference>
<evidence type="ECO:0000256" key="3">
    <source>
        <dbReference type="ARBA" id="ARBA00022692"/>
    </source>
</evidence>
<keyword evidence="4 6" id="KW-1133">Transmembrane helix</keyword>
<evidence type="ECO:0000313" key="7">
    <source>
        <dbReference type="EMBL" id="RHK90182.1"/>
    </source>
</evidence>
<keyword evidence="3 6" id="KW-0812">Transmembrane</keyword>
<dbReference type="PANTHER" id="PTHR30250:SF11">
    <property type="entry name" value="O-ANTIGEN TRANSPORTER-RELATED"/>
    <property type="match status" value="1"/>
</dbReference>
<feature type="transmembrane region" description="Helical" evidence="6">
    <location>
        <begin position="34"/>
        <end position="58"/>
    </location>
</feature>
<evidence type="ECO:0000313" key="8">
    <source>
        <dbReference type="Proteomes" id="UP000286392"/>
    </source>
</evidence>
<comment type="caution">
    <text evidence="7">The sequence shown here is derived from an EMBL/GenBank/DDBJ whole genome shotgun (WGS) entry which is preliminary data.</text>
</comment>
<evidence type="ECO:0000256" key="2">
    <source>
        <dbReference type="ARBA" id="ARBA00022475"/>
    </source>
</evidence>
<dbReference type="EMBL" id="QROB01000003">
    <property type="protein sequence ID" value="RHK90182.1"/>
    <property type="molecule type" value="Genomic_DNA"/>
</dbReference>
<feature type="transmembrane region" description="Helical" evidence="6">
    <location>
        <begin position="294"/>
        <end position="315"/>
    </location>
</feature>
<feature type="transmembrane region" description="Helical" evidence="6">
    <location>
        <begin position="398"/>
        <end position="420"/>
    </location>
</feature>
<feature type="transmembrane region" description="Helical" evidence="6">
    <location>
        <begin position="426"/>
        <end position="449"/>
    </location>
</feature>
<dbReference type="AlphaFoldDB" id="A0AB73ZF57"/>
<dbReference type="RefSeq" id="WP_012055955.1">
    <property type="nucleotide sequence ID" value="NZ_CP068488.1"/>
</dbReference>
<keyword evidence="5 6" id="KW-0472">Membrane</keyword>
<sequence>MLTKIKLKFHHIVFDFFSFIKKGNERSIKAKKNILAMLFLKGGNILVNLMLIPITINYVNADNYGIWLTVSSIISWMSFFDIGINNGLKNKFAEAKAMNNEVLIQKYVSTTYFVLALIFVPLMILLLIANTFIDWCSWLNVSFLLNEQLQIIIAIVVIYFCINFVLSTINVILIADQRPAESSARTLVQQILSLIVIYVLTQVTQKDELLYLSLAFCGIPLLISLYYNVLLFQTRYKAYIPRLSCIDKSLYKELLSLGSKFFVIQIAAVIQYQTINFLIMRYYSASDVTCYSVAYKYFSILSMIFTIFIAPIWAATTEAYAKKDFKWIRNIVHKYLLIWVGLACVGALMLLFSTYIYKLWLGQDIGISFKLSLVVYVYTLVFMFGSIFVNILNGISALYIQFWSSVFSPLLFIGLCIFFIENQIGFPALILAGCLANFNGFIIAPIQYYKIFYKDRKGIWIR</sequence>
<feature type="transmembrane region" description="Helical" evidence="6">
    <location>
        <begin position="187"/>
        <end position="204"/>
    </location>
</feature>
<dbReference type="InterPro" id="IPR050833">
    <property type="entry name" value="Poly_Biosynth_Transport"/>
</dbReference>